<sequence>MQAARNAELEFRDIKPEIGAEILADKETLLSGVHAETLRDLLEQKGVLVLPQVHFTDEEQVQFTNTLGKLAQENLGADVYKVTLDQEQTATADYLKGSFYWHFDGAMNPVPIRASILTSKVTSPEGGNTEFANTYAAYEALPEERKQQIADLRAVYAATATQMCHTPEPSYEEFMRWRALGRVELPLVWKHASGRKSLVIGNYAVNVLGMDPLDGIELLVYLRDWATQERFHYSHTWSVGDTVIWDNTGTLHRAMPYPLDCGRMLHRTKLQGEEPLR</sequence>
<keyword evidence="4 8" id="KW-0223">Dioxygenase</keyword>
<keyword evidence="3" id="KW-0479">Metal-binding</keyword>
<keyword evidence="9" id="KW-1185">Reference proteome</keyword>
<comment type="similarity">
    <text evidence="2">Belongs to the TfdA dioxygenase family.</text>
</comment>
<evidence type="ECO:0000256" key="2">
    <source>
        <dbReference type="ARBA" id="ARBA00005896"/>
    </source>
</evidence>
<comment type="caution">
    <text evidence="8">The sequence shown here is derived from an EMBL/GenBank/DDBJ whole genome shotgun (WGS) entry which is preliminary data.</text>
</comment>
<dbReference type="EMBL" id="SRLE01000001">
    <property type="protein sequence ID" value="TGD75988.1"/>
    <property type="molecule type" value="Genomic_DNA"/>
</dbReference>
<keyword evidence="6" id="KW-0408">Iron</keyword>
<gene>
    <name evidence="8" type="ORF">E4634_00070</name>
</gene>
<organism evidence="8 9">
    <name type="scientific">Mangrovimicrobium sediminis</name>
    <dbReference type="NCBI Taxonomy" id="2562682"/>
    <lineage>
        <taxon>Bacteria</taxon>
        <taxon>Pseudomonadati</taxon>
        <taxon>Pseudomonadota</taxon>
        <taxon>Gammaproteobacteria</taxon>
        <taxon>Cellvibrionales</taxon>
        <taxon>Halieaceae</taxon>
        <taxon>Mangrovimicrobium</taxon>
    </lineage>
</organism>
<evidence type="ECO:0000313" key="8">
    <source>
        <dbReference type="EMBL" id="TGD75988.1"/>
    </source>
</evidence>
<reference evidence="8 9" key="1">
    <citation type="submission" date="2019-04" db="EMBL/GenBank/DDBJ databases">
        <title>Taxonomy of novel Haliea sp. from mangrove soil of West Coast of India.</title>
        <authorList>
            <person name="Verma A."/>
            <person name="Kumar P."/>
            <person name="Krishnamurthi S."/>
        </authorList>
    </citation>
    <scope>NUCLEOTIDE SEQUENCE [LARGE SCALE GENOMIC DNA]</scope>
    <source>
        <strain evidence="8 9">SAOS-164</strain>
    </source>
</reference>
<dbReference type="Pfam" id="PF02668">
    <property type="entry name" value="TauD"/>
    <property type="match status" value="1"/>
</dbReference>
<dbReference type="GO" id="GO:0046872">
    <property type="term" value="F:metal ion binding"/>
    <property type="evidence" value="ECO:0007669"/>
    <property type="project" value="UniProtKB-KW"/>
</dbReference>
<dbReference type="Proteomes" id="UP000298050">
    <property type="component" value="Unassembled WGS sequence"/>
</dbReference>
<proteinExistence type="inferred from homology"/>
<evidence type="ECO:0000256" key="6">
    <source>
        <dbReference type="ARBA" id="ARBA00023004"/>
    </source>
</evidence>
<dbReference type="GO" id="GO:0016706">
    <property type="term" value="F:2-oxoglutarate-dependent dioxygenase activity"/>
    <property type="evidence" value="ECO:0007669"/>
    <property type="project" value="UniProtKB-ARBA"/>
</dbReference>
<dbReference type="InterPro" id="IPR042098">
    <property type="entry name" value="TauD-like_sf"/>
</dbReference>
<dbReference type="SUPFAM" id="SSF51197">
    <property type="entry name" value="Clavaminate synthase-like"/>
    <property type="match status" value="1"/>
</dbReference>
<name>A0A4Z0M9B9_9GAMM</name>
<accession>A0A4Z0M9B9</accession>
<evidence type="ECO:0000256" key="5">
    <source>
        <dbReference type="ARBA" id="ARBA00023002"/>
    </source>
</evidence>
<evidence type="ECO:0000313" key="9">
    <source>
        <dbReference type="Proteomes" id="UP000298050"/>
    </source>
</evidence>
<evidence type="ECO:0000256" key="1">
    <source>
        <dbReference type="ARBA" id="ARBA00001954"/>
    </source>
</evidence>
<feature type="domain" description="TauD/TfdA-like" evidence="7">
    <location>
        <begin position="11"/>
        <end position="268"/>
    </location>
</feature>
<comment type="cofactor">
    <cofactor evidence="1">
        <name>Fe(2+)</name>
        <dbReference type="ChEBI" id="CHEBI:29033"/>
    </cofactor>
</comment>
<evidence type="ECO:0000256" key="3">
    <source>
        <dbReference type="ARBA" id="ARBA00022723"/>
    </source>
</evidence>
<dbReference type="RefSeq" id="WP_135440566.1">
    <property type="nucleotide sequence ID" value="NZ_SRLE01000001.1"/>
</dbReference>
<dbReference type="PANTHER" id="PTHR43779:SF2">
    <property type="entry name" value="ALPHA-KETOGLUTARATE-DEPENDENT XANTHINE DIOXYGENASE XAN1"/>
    <property type="match status" value="1"/>
</dbReference>
<evidence type="ECO:0000259" key="7">
    <source>
        <dbReference type="Pfam" id="PF02668"/>
    </source>
</evidence>
<protein>
    <submittedName>
        <fullName evidence="8">TauD/TfdA family dioxygenase</fullName>
    </submittedName>
</protein>
<dbReference type="InterPro" id="IPR051178">
    <property type="entry name" value="TfdA_dioxygenase"/>
</dbReference>
<keyword evidence="5" id="KW-0560">Oxidoreductase</keyword>
<dbReference type="Gene3D" id="3.60.130.10">
    <property type="entry name" value="Clavaminate synthase-like"/>
    <property type="match status" value="1"/>
</dbReference>
<evidence type="ECO:0000256" key="4">
    <source>
        <dbReference type="ARBA" id="ARBA00022964"/>
    </source>
</evidence>
<dbReference type="OrthoDB" id="581608at2"/>
<dbReference type="AlphaFoldDB" id="A0A4Z0M9B9"/>
<dbReference type="PANTHER" id="PTHR43779">
    <property type="entry name" value="DIOXYGENASE RV0097-RELATED"/>
    <property type="match status" value="1"/>
</dbReference>
<dbReference type="InterPro" id="IPR003819">
    <property type="entry name" value="TauD/TfdA-like"/>
</dbReference>